<gene>
    <name evidence="1" type="ORF">ABT39_MTgene1970</name>
</gene>
<dbReference type="EMBL" id="LKAM01000013">
    <property type="protein sequence ID" value="KUM46164.1"/>
    <property type="molecule type" value="Genomic_DNA"/>
</dbReference>
<accession>A0A101LVL3</accession>
<reference evidence="1" key="1">
    <citation type="journal article" date="2015" name="Genome Biol. Evol.">
        <title>Organellar Genomes of White Spruce (Picea glauca): Assembly and Annotation.</title>
        <authorList>
            <person name="Jackman S.D."/>
            <person name="Warren R.L."/>
            <person name="Gibb E.A."/>
            <person name="Vandervalk B.P."/>
            <person name="Mohamadi H."/>
            <person name="Chu J."/>
            <person name="Raymond A."/>
            <person name="Pleasance S."/>
            <person name="Coope R."/>
            <person name="Wildung M.R."/>
            <person name="Ritland C.E."/>
            <person name="Bousquet J."/>
            <person name="Jones S.J."/>
            <person name="Bohlmann J."/>
            <person name="Birol I."/>
        </authorList>
    </citation>
    <scope>NUCLEOTIDE SEQUENCE [LARGE SCALE GENOMIC DNA]</scope>
    <source>
        <tissue evidence="1">Flushing bud</tissue>
    </source>
</reference>
<evidence type="ECO:0000313" key="1">
    <source>
        <dbReference type="EMBL" id="KUM46164.1"/>
    </source>
</evidence>
<keyword evidence="1" id="KW-0496">Mitochondrion</keyword>
<organism evidence="1">
    <name type="scientific">Picea glauca</name>
    <name type="common">White spruce</name>
    <name type="synonym">Pinus glauca</name>
    <dbReference type="NCBI Taxonomy" id="3330"/>
    <lineage>
        <taxon>Eukaryota</taxon>
        <taxon>Viridiplantae</taxon>
        <taxon>Streptophyta</taxon>
        <taxon>Embryophyta</taxon>
        <taxon>Tracheophyta</taxon>
        <taxon>Spermatophyta</taxon>
        <taxon>Pinopsida</taxon>
        <taxon>Pinidae</taxon>
        <taxon>Conifers I</taxon>
        <taxon>Pinales</taxon>
        <taxon>Pinaceae</taxon>
        <taxon>Picea</taxon>
    </lineage>
</organism>
<comment type="caution">
    <text evidence="1">The sequence shown here is derived from an EMBL/GenBank/DDBJ whole genome shotgun (WGS) entry which is preliminary data.</text>
</comment>
<dbReference type="AlphaFoldDB" id="A0A101LVL3"/>
<name>A0A101LVL3_PICGL</name>
<geneLocation type="mitochondrion" evidence="1"/>
<proteinExistence type="predicted"/>
<protein>
    <submittedName>
        <fullName evidence="1">Uncharacterized protein</fullName>
    </submittedName>
</protein>
<sequence length="93" mass="10640">MQRVLSPMGIEGKSCFPFLLLQHVQRIDPQTRIFSVQSGHLYLQVKGRGTSLLRCGFSYIEPMFVEYLRNVVINGVLNSLFSLSKSLTLQHLR</sequence>